<proteinExistence type="predicted"/>
<dbReference type="Proteomes" id="UP001142055">
    <property type="component" value="Chromosome 3"/>
</dbReference>
<gene>
    <name evidence="2" type="ORF">RDWZM_008246</name>
</gene>
<comment type="caution">
    <text evidence="2">The sequence shown here is derived from an EMBL/GenBank/DDBJ whole genome shotgun (WGS) entry which is preliminary data.</text>
</comment>
<keyword evidence="1" id="KW-0732">Signal</keyword>
<dbReference type="AlphaFoldDB" id="A0A9Q0RJU0"/>
<reference evidence="2" key="1">
    <citation type="submission" date="2022-12" db="EMBL/GenBank/DDBJ databases">
        <title>Genome assemblies of Blomia tropicalis.</title>
        <authorList>
            <person name="Cui Y."/>
        </authorList>
    </citation>
    <scope>NUCLEOTIDE SEQUENCE</scope>
    <source>
        <tissue evidence="2">Adult mites</tissue>
    </source>
</reference>
<evidence type="ECO:0000313" key="2">
    <source>
        <dbReference type="EMBL" id="KAJ6217089.1"/>
    </source>
</evidence>
<evidence type="ECO:0000313" key="3">
    <source>
        <dbReference type="Proteomes" id="UP001142055"/>
    </source>
</evidence>
<protein>
    <submittedName>
        <fullName evidence="2">Uncharacterized protein</fullName>
    </submittedName>
</protein>
<accession>A0A9Q0RJU0</accession>
<dbReference type="EMBL" id="JAPWDV010000003">
    <property type="protein sequence ID" value="KAJ6217089.1"/>
    <property type="molecule type" value="Genomic_DNA"/>
</dbReference>
<evidence type="ECO:0000256" key="1">
    <source>
        <dbReference type="SAM" id="SignalP"/>
    </source>
</evidence>
<feature type="signal peptide" evidence="1">
    <location>
        <begin position="1"/>
        <end position="16"/>
    </location>
</feature>
<organism evidence="2 3">
    <name type="scientific">Blomia tropicalis</name>
    <name type="common">Mite</name>
    <dbReference type="NCBI Taxonomy" id="40697"/>
    <lineage>
        <taxon>Eukaryota</taxon>
        <taxon>Metazoa</taxon>
        <taxon>Ecdysozoa</taxon>
        <taxon>Arthropoda</taxon>
        <taxon>Chelicerata</taxon>
        <taxon>Arachnida</taxon>
        <taxon>Acari</taxon>
        <taxon>Acariformes</taxon>
        <taxon>Sarcoptiformes</taxon>
        <taxon>Astigmata</taxon>
        <taxon>Glycyphagoidea</taxon>
        <taxon>Echimyopodidae</taxon>
        <taxon>Blomia</taxon>
    </lineage>
</organism>
<keyword evidence="3" id="KW-1185">Reference proteome</keyword>
<sequence length="461" mass="49321">MIKFVVASLLVLGCSATPESYTHGTTTTYEGKVVKPTFSKATIANPVQWIQSTIAQPAHYSYARPAQYTIAQPAHYSYARPAQYTIAQPAHYSYAQPAQFVVAQPAVSTVVAARPSYSVVQSGLATGFLGGNYGLNYGYQQKNVVAQKNVAFLDAGNRVSHQFESVVPAAVQQVSRTVEYKALPHVEQPIQHQVIEVEPSDNPVHLHFKTRSSTLSLSQSHTPAAAQEVQTAQASDEPARLITEVQKPVVQEVREVITPYRQVTQEINPVVESLHTVVTKGEARREQYVAKENIAPVSTTYSTQAVAAPVESHYSVAQVAPVSTTYSTQAVAAPVESHYSVAQVAPVSTTYSTQAVAAPVESHYSVAPVAVQAYQPAVQTVAAPVESHYSVARVAPVSVQTIAAPVVATQTFASPSTHGYTTSSVAKHQTVQSGVSGSKPVSFHTKHLTIGQPLTNTATSY</sequence>
<name>A0A9Q0RJU0_BLOTA</name>
<feature type="chain" id="PRO_5040429405" evidence="1">
    <location>
        <begin position="17"/>
        <end position="461"/>
    </location>
</feature>